<accession>A0ABS9VMP5</accession>
<dbReference type="InterPro" id="IPR011990">
    <property type="entry name" value="TPR-like_helical_dom_sf"/>
</dbReference>
<name>A0ABS9VMP5_9SPHN</name>
<dbReference type="Proteomes" id="UP001203058">
    <property type="component" value="Unassembled WGS sequence"/>
</dbReference>
<evidence type="ECO:0000259" key="1">
    <source>
        <dbReference type="PROSITE" id="PS51724"/>
    </source>
</evidence>
<organism evidence="2 3">
    <name type="scientific">Sphingomonas telluris</name>
    <dbReference type="NCBI Taxonomy" id="2907998"/>
    <lineage>
        <taxon>Bacteria</taxon>
        <taxon>Pseudomonadati</taxon>
        <taxon>Pseudomonadota</taxon>
        <taxon>Alphaproteobacteria</taxon>
        <taxon>Sphingomonadales</taxon>
        <taxon>Sphingomonadaceae</taxon>
        <taxon>Sphingomonas</taxon>
    </lineage>
</organism>
<protein>
    <recommendedName>
        <fullName evidence="1">SPOR domain-containing protein</fullName>
    </recommendedName>
</protein>
<evidence type="ECO:0000313" key="2">
    <source>
        <dbReference type="EMBL" id="MCH8616243.1"/>
    </source>
</evidence>
<proteinExistence type="predicted"/>
<reference evidence="2 3" key="1">
    <citation type="submission" date="2022-03" db="EMBL/GenBank/DDBJ databases">
        <authorList>
            <person name="Jo J.-H."/>
            <person name="Im W.-T."/>
        </authorList>
    </citation>
    <scope>NUCLEOTIDE SEQUENCE [LARGE SCALE GENOMIC DNA]</scope>
    <source>
        <strain evidence="2 3">SM33</strain>
    </source>
</reference>
<dbReference type="Gene3D" id="1.25.40.10">
    <property type="entry name" value="Tetratricopeptide repeat domain"/>
    <property type="match status" value="1"/>
</dbReference>
<dbReference type="EMBL" id="JAKZHW010000001">
    <property type="protein sequence ID" value="MCH8616243.1"/>
    <property type="molecule type" value="Genomic_DNA"/>
</dbReference>
<comment type="caution">
    <text evidence="2">The sequence shown here is derived from an EMBL/GenBank/DDBJ whole genome shotgun (WGS) entry which is preliminary data.</text>
</comment>
<dbReference type="RefSeq" id="WP_241447046.1">
    <property type="nucleotide sequence ID" value="NZ_JAKZHW010000001.1"/>
</dbReference>
<dbReference type="InterPro" id="IPR007730">
    <property type="entry name" value="SPOR-like_dom"/>
</dbReference>
<keyword evidence="3" id="KW-1185">Reference proteome</keyword>
<sequence>MTYAESPADALTRNVKILGEDPKNFQALIAAGRAALAMGDTQAAVGFFGRADEVWSTSPLPQAGMGAAMAQSGEGSQALQFFRAATQRGATQSMIGADRGLAYDLLGQHAQAQADYRAALLGPDRDEARRRLALSLAITGNKTEALSLLSPLMARGDAAGARVRAFVLALTGDVSGARSAIEAAMPGSSREMAYFFQKLPTLRSDQKVAACNLGIFPSNGSSLPSVSVASVVTSYSASPAAPAAKEDRMSSIQQWLSQGNSTAATVTAPTPILAPPPAPATTQVASLTTSIPQPKAATGSATYTTSKLWLQLASGTNAAAMPEQFERMKSRDHELFEGINGYVVEEGGKARLLVGPFRNSSDANIFADDLASVRIDAFTWTSRPGQTIRKLPAE</sequence>
<feature type="domain" description="SPOR" evidence="1">
    <location>
        <begin position="302"/>
        <end position="384"/>
    </location>
</feature>
<evidence type="ECO:0000313" key="3">
    <source>
        <dbReference type="Proteomes" id="UP001203058"/>
    </source>
</evidence>
<gene>
    <name evidence="2" type="ORF">LZ016_09040</name>
</gene>
<dbReference type="PROSITE" id="PS51724">
    <property type="entry name" value="SPOR"/>
    <property type="match status" value="1"/>
</dbReference>
<dbReference type="SUPFAM" id="SSF48452">
    <property type="entry name" value="TPR-like"/>
    <property type="match status" value="1"/>
</dbReference>